<dbReference type="EMBL" id="BGZK01002278">
    <property type="protein sequence ID" value="GBP92481.1"/>
    <property type="molecule type" value="Genomic_DNA"/>
</dbReference>
<gene>
    <name evidence="2" type="ORF">EVAR_67536_1</name>
</gene>
<evidence type="ECO:0000256" key="1">
    <source>
        <dbReference type="SAM" id="MobiDB-lite"/>
    </source>
</evidence>
<comment type="caution">
    <text evidence="2">The sequence shown here is derived from an EMBL/GenBank/DDBJ whole genome shotgun (WGS) entry which is preliminary data.</text>
</comment>
<feature type="region of interest" description="Disordered" evidence="1">
    <location>
        <begin position="95"/>
        <end position="125"/>
    </location>
</feature>
<sequence>MGVCGACEADGGRGCPTWPVIQRASMNASLFGSSGHLGASLQRSLGRTSFVLDVLHTAVFTSWKVAGMYSVSMIQIADSGLQAEGGWRRRRRTVLTGDRAGDEQRAPAVVERPPNHKHATATVSA</sequence>
<proteinExistence type="predicted"/>
<protein>
    <submittedName>
        <fullName evidence="2">Uncharacterized protein</fullName>
    </submittedName>
</protein>
<accession>A0A4C1ZUC0</accession>
<dbReference type="AlphaFoldDB" id="A0A4C1ZUC0"/>
<evidence type="ECO:0000313" key="3">
    <source>
        <dbReference type="Proteomes" id="UP000299102"/>
    </source>
</evidence>
<name>A0A4C1ZUC0_EUMVA</name>
<dbReference type="Proteomes" id="UP000299102">
    <property type="component" value="Unassembled WGS sequence"/>
</dbReference>
<keyword evidence="3" id="KW-1185">Reference proteome</keyword>
<organism evidence="2 3">
    <name type="scientific">Eumeta variegata</name>
    <name type="common">Bagworm moth</name>
    <name type="synonym">Eumeta japonica</name>
    <dbReference type="NCBI Taxonomy" id="151549"/>
    <lineage>
        <taxon>Eukaryota</taxon>
        <taxon>Metazoa</taxon>
        <taxon>Ecdysozoa</taxon>
        <taxon>Arthropoda</taxon>
        <taxon>Hexapoda</taxon>
        <taxon>Insecta</taxon>
        <taxon>Pterygota</taxon>
        <taxon>Neoptera</taxon>
        <taxon>Endopterygota</taxon>
        <taxon>Lepidoptera</taxon>
        <taxon>Glossata</taxon>
        <taxon>Ditrysia</taxon>
        <taxon>Tineoidea</taxon>
        <taxon>Psychidae</taxon>
        <taxon>Oiketicinae</taxon>
        <taxon>Eumeta</taxon>
    </lineage>
</organism>
<reference evidence="2 3" key="1">
    <citation type="journal article" date="2019" name="Commun. Biol.">
        <title>The bagworm genome reveals a unique fibroin gene that provides high tensile strength.</title>
        <authorList>
            <person name="Kono N."/>
            <person name="Nakamura H."/>
            <person name="Ohtoshi R."/>
            <person name="Tomita M."/>
            <person name="Numata K."/>
            <person name="Arakawa K."/>
        </authorList>
    </citation>
    <scope>NUCLEOTIDE SEQUENCE [LARGE SCALE GENOMIC DNA]</scope>
</reference>
<evidence type="ECO:0000313" key="2">
    <source>
        <dbReference type="EMBL" id="GBP92481.1"/>
    </source>
</evidence>